<keyword evidence="2" id="KW-0238">DNA-binding</keyword>
<feature type="domain" description="HTH araC/xylS-type" evidence="4">
    <location>
        <begin position="246"/>
        <end position="343"/>
    </location>
</feature>
<dbReference type="Pfam" id="PF12833">
    <property type="entry name" value="HTH_18"/>
    <property type="match status" value="1"/>
</dbReference>
<keyword evidence="3" id="KW-0804">Transcription</keyword>
<evidence type="ECO:0000256" key="1">
    <source>
        <dbReference type="ARBA" id="ARBA00023015"/>
    </source>
</evidence>
<organism evidence="5 6">
    <name type="scientific">Paraperlucidibaca wandonensis</name>
    <dbReference type="NCBI Taxonomy" id="1268273"/>
    <lineage>
        <taxon>Bacteria</taxon>
        <taxon>Pseudomonadati</taxon>
        <taxon>Pseudomonadota</taxon>
        <taxon>Gammaproteobacteria</taxon>
        <taxon>Moraxellales</taxon>
        <taxon>Moraxellaceae</taxon>
        <taxon>Paraperlucidibaca</taxon>
    </lineage>
</organism>
<dbReference type="Pfam" id="PF12625">
    <property type="entry name" value="Arabinose_bd"/>
    <property type="match status" value="1"/>
</dbReference>
<accession>A0ABW3HD51</accession>
<dbReference type="InterPro" id="IPR009057">
    <property type="entry name" value="Homeodomain-like_sf"/>
</dbReference>
<evidence type="ECO:0000313" key="5">
    <source>
        <dbReference type="EMBL" id="MFD0949363.1"/>
    </source>
</evidence>
<evidence type="ECO:0000313" key="6">
    <source>
        <dbReference type="Proteomes" id="UP001597044"/>
    </source>
</evidence>
<dbReference type="InterPro" id="IPR032687">
    <property type="entry name" value="AraC-type_N"/>
</dbReference>
<dbReference type="EMBL" id="JBHTIT010000001">
    <property type="protein sequence ID" value="MFD0949363.1"/>
    <property type="molecule type" value="Genomic_DNA"/>
</dbReference>
<sequence length="349" mass="39213">MSSVSNDLSSNRLPAIYGHFLVDLMRGRGLCEQDVLASTGLTLAQLAEHDRYISGEQHALILSNALRVSQDPSIAYEIGLASQITKHGFIGFGLMSCATVGDALALSQRYLSARVPLFHTNIHQEGGHMVVELQATRPLGSLYEAIFNMVLVELCCLFGRIIHGGSTPSGWQSEIWVPYAEPSYYARYKERLPRFHFNQSSPQIRFPISLLDTPIASANPATAQIAIAQCEQEMAKMVRSELTLSVQVSELFQRHRYQYPDLNTLAQILHMSERTLKRRLQAEGQSYQRLLDAARYQHACDLLHNISLSIEAIAQSLGYQDPANFTRAFRKWSGLSPRDWRRDFSNGLN</sequence>
<dbReference type="PANTHER" id="PTHR47894">
    <property type="entry name" value="HTH-TYPE TRANSCRIPTIONAL REGULATOR GADX"/>
    <property type="match status" value="1"/>
</dbReference>
<dbReference type="SUPFAM" id="SSF46689">
    <property type="entry name" value="Homeodomain-like"/>
    <property type="match status" value="1"/>
</dbReference>
<evidence type="ECO:0000259" key="4">
    <source>
        <dbReference type="PROSITE" id="PS01124"/>
    </source>
</evidence>
<keyword evidence="6" id="KW-1185">Reference proteome</keyword>
<protein>
    <submittedName>
        <fullName evidence="5">AraC family transcriptional regulator ligand-binding domain-containing protein</fullName>
    </submittedName>
</protein>
<reference evidence="6" key="1">
    <citation type="journal article" date="2019" name="Int. J. Syst. Evol. Microbiol.">
        <title>The Global Catalogue of Microorganisms (GCM) 10K type strain sequencing project: providing services to taxonomists for standard genome sequencing and annotation.</title>
        <authorList>
            <consortium name="The Broad Institute Genomics Platform"/>
            <consortium name="The Broad Institute Genome Sequencing Center for Infectious Disease"/>
            <person name="Wu L."/>
            <person name="Ma J."/>
        </authorList>
    </citation>
    <scope>NUCLEOTIDE SEQUENCE [LARGE SCALE GENOMIC DNA]</scope>
    <source>
        <strain evidence="6">CCUG 63419</strain>
    </source>
</reference>
<comment type="caution">
    <text evidence="5">The sequence shown here is derived from an EMBL/GenBank/DDBJ whole genome shotgun (WGS) entry which is preliminary data.</text>
</comment>
<proteinExistence type="predicted"/>
<keyword evidence="1" id="KW-0805">Transcription regulation</keyword>
<dbReference type="Proteomes" id="UP001597044">
    <property type="component" value="Unassembled WGS sequence"/>
</dbReference>
<evidence type="ECO:0000256" key="2">
    <source>
        <dbReference type="ARBA" id="ARBA00023125"/>
    </source>
</evidence>
<dbReference type="PROSITE" id="PS01124">
    <property type="entry name" value="HTH_ARAC_FAMILY_2"/>
    <property type="match status" value="1"/>
</dbReference>
<evidence type="ECO:0000256" key="3">
    <source>
        <dbReference type="ARBA" id="ARBA00023163"/>
    </source>
</evidence>
<dbReference type="InterPro" id="IPR020449">
    <property type="entry name" value="Tscrpt_reg_AraC-type_HTH"/>
</dbReference>
<dbReference type="InterPro" id="IPR018060">
    <property type="entry name" value="HTH_AraC"/>
</dbReference>
<dbReference type="SMART" id="SM00342">
    <property type="entry name" value="HTH_ARAC"/>
    <property type="match status" value="1"/>
</dbReference>
<name>A0ABW3HD51_9GAMM</name>
<dbReference type="Gene3D" id="1.10.10.60">
    <property type="entry name" value="Homeodomain-like"/>
    <property type="match status" value="1"/>
</dbReference>
<gene>
    <name evidence="5" type="ORF">ACFQ0F_02970</name>
</gene>
<dbReference type="RefSeq" id="WP_379068993.1">
    <property type="nucleotide sequence ID" value="NZ_JBHTIT010000001.1"/>
</dbReference>
<dbReference type="PRINTS" id="PR00032">
    <property type="entry name" value="HTHARAC"/>
</dbReference>
<dbReference type="PANTHER" id="PTHR47894:SF1">
    <property type="entry name" value="HTH-TYPE TRANSCRIPTIONAL REGULATOR VQSM"/>
    <property type="match status" value="1"/>
</dbReference>